<evidence type="ECO:0000313" key="1">
    <source>
        <dbReference type="EMBL" id="KAI0052789.1"/>
    </source>
</evidence>
<dbReference type="Proteomes" id="UP000814033">
    <property type="component" value="Unassembled WGS sequence"/>
</dbReference>
<gene>
    <name evidence="1" type="ORF">FA95DRAFT_1553055</name>
</gene>
<reference evidence="1" key="1">
    <citation type="submission" date="2021-02" db="EMBL/GenBank/DDBJ databases">
        <authorList>
            <consortium name="DOE Joint Genome Institute"/>
            <person name="Ahrendt S."/>
            <person name="Looney B.P."/>
            <person name="Miyauchi S."/>
            <person name="Morin E."/>
            <person name="Drula E."/>
            <person name="Courty P.E."/>
            <person name="Chicoki N."/>
            <person name="Fauchery L."/>
            <person name="Kohler A."/>
            <person name="Kuo A."/>
            <person name="Labutti K."/>
            <person name="Pangilinan J."/>
            <person name="Lipzen A."/>
            <person name="Riley R."/>
            <person name="Andreopoulos W."/>
            <person name="He G."/>
            <person name="Johnson J."/>
            <person name="Barry K.W."/>
            <person name="Grigoriev I.V."/>
            <person name="Nagy L."/>
            <person name="Hibbett D."/>
            <person name="Henrissat B."/>
            <person name="Matheny P.B."/>
            <person name="Labbe J."/>
            <person name="Martin F."/>
        </authorList>
    </citation>
    <scope>NUCLEOTIDE SEQUENCE</scope>
    <source>
        <strain evidence="1">FP105234-sp</strain>
    </source>
</reference>
<name>A0ACB8S8H5_9AGAM</name>
<reference evidence="1" key="2">
    <citation type="journal article" date="2022" name="New Phytol.">
        <title>Evolutionary transition to the ectomycorrhizal habit in the genomes of a hyperdiverse lineage of mushroom-forming fungi.</title>
        <authorList>
            <person name="Looney B."/>
            <person name="Miyauchi S."/>
            <person name="Morin E."/>
            <person name="Drula E."/>
            <person name="Courty P.E."/>
            <person name="Kohler A."/>
            <person name="Kuo A."/>
            <person name="LaButti K."/>
            <person name="Pangilinan J."/>
            <person name="Lipzen A."/>
            <person name="Riley R."/>
            <person name="Andreopoulos W."/>
            <person name="He G."/>
            <person name="Johnson J."/>
            <person name="Nolan M."/>
            <person name="Tritt A."/>
            <person name="Barry K.W."/>
            <person name="Grigoriev I.V."/>
            <person name="Nagy L.G."/>
            <person name="Hibbett D."/>
            <person name="Henrissat B."/>
            <person name="Matheny P.B."/>
            <person name="Labbe J."/>
            <person name="Martin F.M."/>
        </authorList>
    </citation>
    <scope>NUCLEOTIDE SEQUENCE</scope>
    <source>
        <strain evidence="1">FP105234-sp</strain>
    </source>
</reference>
<keyword evidence="2" id="KW-1185">Reference proteome</keyword>
<sequence>MAVGGPSSAHLLFLPPEILEEILILTTIFGFPTAVSVASQTCRALHDLVYHQFHKHLWREIFIRVFDDPRPARDVARHGADTSAGIGTSHFDKGKGNASTSQLDEFPWEEEYKARIWTARFIHHLTDTASHILRPPTAGELHKVVKTLLHIVSTLAPLPSASLTGISPSSHPHPVFPPLSVATHTQPKLISKSKNIIWLADVLSSGLPEALKNRLSAVEDGRVEIVKVPEVYDGLLAKLIAQTGLMEHGRGSYRSSGSHLQDAASAGFAEHGGAILQTANEFEASDEAVAGSSSASADSPVSLQASDDDNDSHAVPGELEPNIIVGKLPEQSGIRRLARMRVYNMSYLHRDRQFGPFLPIPPLPSAPADSRSPSLASPYFSDEAPTPPAIPEANIFLSTLEDGEGPEDPFDADYDDDDEHEVAIPHTFHSQLRDSALADVPASALRFDWAWISAARQVIELNLRDLLAERHHNMMRALMTLESLRACSAPALLEENLTGSDDAESLRPQVGEDGQFAEGEGWDWAGAEGQWRRCVCWLDYRDLIANNVRELHTRFNDQSLCEVMRIIPFTLRVASYSSAPPEWPGRPKIHVEGEISGSGSHTRRVRGTVEMVGGGDVRWSMITLREDGDGEWQSEGVQLGGLRSATGVIGLWTGAEHEQMDPLGAFWSWKVGPIGDRTREAQTVQAALEEISRLAAANL</sequence>
<protein>
    <submittedName>
        <fullName evidence="1">Uncharacterized protein</fullName>
    </submittedName>
</protein>
<organism evidence="1 2">
    <name type="scientific">Auriscalpium vulgare</name>
    <dbReference type="NCBI Taxonomy" id="40419"/>
    <lineage>
        <taxon>Eukaryota</taxon>
        <taxon>Fungi</taxon>
        <taxon>Dikarya</taxon>
        <taxon>Basidiomycota</taxon>
        <taxon>Agaricomycotina</taxon>
        <taxon>Agaricomycetes</taxon>
        <taxon>Russulales</taxon>
        <taxon>Auriscalpiaceae</taxon>
        <taxon>Auriscalpium</taxon>
    </lineage>
</organism>
<evidence type="ECO:0000313" key="2">
    <source>
        <dbReference type="Proteomes" id="UP000814033"/>
    </source>
</evidence>
<comment type="caution">
    <text evidence="1">The sequence shown here is derived from an EMBL/GenBank/DDBJ whole genome shotgun (WGS) entry which is preliminary data.</text>
</comment>
<proteinExistence type="predicted"/>
<dbReference type="EMBL" id="MU275843">
    <property type="protein sequence ID" value="KAI0052789.1"/>
    <property type="molecule type" value="Genomic_DNA"/>
</dbReference>
<accession>A0ACB8S8H5</accession>